<evidence type="ECO:0000256" key="3">
    <source>
        <dbReference type="ARBA" id="ARBA00022989"/>
    </source>
</evidence>
<evidence type="ECO:0000256" key="1">
    <source>
        <dbReference type="ARBA" id="ARBA00004141"/>
    </source>
</evidence>
<sequence length="216" mass="23481">MGLLQSSNTPMFEIILLAISSALWYLCLRDPNAKLTESDRAGHERVFTLLLPLASPAKYLIALYAAAEICAGSNLLPFIDPESISGGSSANVRGVVLSHISIVRFIALTAFILGGSLRLWAMHTLGTFFTFNLCIRSSHSLICTGPYNWTRNPSYTGLSLMGLGAHILCNTGHLPQLSHSCRCEDRNPVIEPQAIAGTGICAGFVLLQYFLWARII</sequence>
<comment type="similarity">
    <text evidence="5">Belongs to the class VI-like SAM-binding methyltransferase superfamily. Isoprenylcysteine carboxyl methyltransferase family.</text>
</comment>
<dbReference type="EMBL" id="MU128930">
    <property type="protein sequence ID" value="KAF9517693.1"/>
    <property type="molecule type" value="Genomic_DNA"/>
</dbReference>
<dbReference type="Gene3D" id="1.20.120.1630">
    <property type="match status" value="1"/>
</dbReference>
<feature type="transmembrane region" description="Helical" evidence="5">
    <location>
        <begin position="12"/>
        <end position="28"/>
    </location>
</feature>
<evidence type="ECO:0000256" key="2">
    <source>
        <dbReference type="ARBA" id="ARBA00022692"/>
    </source>
</evidence>
<dbReference type="GO" id="GO:0005789">
    <property type="term" value="C:endoplasmic reticulum membrane"/>
    <property type="evidence" value="ECO:0007669"/>
    <property type="project" value="UniProtKB-SubCell"/>
</dbReference>
<dbReference type="EC" id="2.1.1.100" evidence="5"/>
<dbReference type="PANTHER" id="PTHR12714:SF9">
    <property type="entry name" value="PROTEIN-S-ISOPRENYLCYSTEINE O-METHYLTRANSFERASE"/>
    <property type="match status" value="1"/>
</dbReference>
<proteinExistence type="inferred from homology"/>
<accession>A0A9P6B4R1</accession>
<feature type="transmembrane region" description="Helical" evidence="5">
    <location>
        <begin position="194"/>
        <end position="212"/>
    </location>
</feature>
<comment type="caution">
    <text evidence="5">Lacks conserved residue(s) required for the propagation of feature annotation.</text>
</comment>
<dbReference type="Pfam" id="PF04140">
    <property type="entry name" value="ICMT"/>
    <property type="match status" value="1"/>
</dbReference>
<dbReference type="GO" id="GO:0032259">
    <property type="term" value="P:methylation"/>
    <property type="evidence" value="ECO:0007669"/>
    <property type="project" value="UniProtKB-KW"/>
</dbReference>
<gene>
    <name evidence="6" type="ORF">BS47DRAFT_1326104</name>
</gene>
<dbReference type="InterPro" id="IPR007269">
    <property type="entry name" value="ICMT_MeTrfase"/>
</dbReference>
<keyword evidence="7" id="KW-1185">Reference proteome</keyword>
<keyword evidence="3 5" id="KW-1133">Transmembrane helix</keyword>
<comment type="caution">
    <text evidence="6">The sequence shown here is derived from an EMBL/GenBank/DDBJ whole genome shotgun (WGS) entry which is preliminary data.</text>
</comment>
<protein>
    <recommendedName>
        <fullName evidence="5">Protein-S-isoprenylcysteine O-methyltransferase</fullName>
        <ecNumber evidence="5">2.1.1.100</ecNumber>
    </recommendedName>
</protein>
<evidence type="ECO:0000313" key="6">
    <source>
        <dbReference type="EMBL" id="KAF9517693.1"/>
    </source>
</evidence>
<keyword evidence="2 5" id="KW-0812">Transmembrane</keyword>
<dbReference type="PANTHER" id="PTHR12714">
    <property type="entry name" value="PROTEIN-S ISOPRENYLCYSTEINE O-METHYLTRANSFERASE"/>
    <property type="match status" value="1"/>
</dbReference>
<organism evidence="6 7">
    <name type="scientific">Hydnum rufescens UP504</name>
    <dbReference type="NCBI Taxonomy" id="1448309"/>
    <lineage>
        <taxon>Eukaryota</taxon>
        <taxon>Fungi</taxon>
        <taxon>Dikarya</taxon>
        <taxon>Basidiomycota</taxon>
        <taxon>Agaricomycotina</taxon>
        <taxon>Agaricomycetes</taxon>
        <taxon>Cantharellales</taxon>
        <taxon>Hydnaceae</taxon>
        <taxon>Hydnum</taxon>
    </lineage>
</organism>
<evidence type="ECO:0000256" key="4">
    <source>
        <dbReference type="ARBA" id="ARBA00023136"/>
    </source>
</evidence>
<keyword evidence="5" id="KW-0489">Methyltransferase</keyword>
<keyword evidence="5" id="KW-0256">Endoplasmic reticulum</keyword>
<keyword evidence="5" id="KW-0949">S-adenosyl-L-methionine</keyword>
<comment type="subcellular location">
    <subcellularLocation>
        <location evidence="5">Endoplasmic reticulum membrane</location>
        <topology evidence="5">Multi-pass membrane protein</topology>
    </subcellularLocation>
    <subcellularLocation>
        <location evidence="1">Membrane</location>
        <topology evidence="1">Multi-pass membrane protein</topology>
    </subcellularLocation>
</comment>
<keyword evidence="4 5" id="KW-0472">Membrane</keyword>
<name>A0A9P6B4R1_9AGAM</name>
<dbReference type="Proteomes" id="UP000886523">
    <property type="component" value="Unassembled WGS sequence"/>
</dbReference>
<keyword evidence="5" id="KW-0808">Transferase</keyword>
<dbReference type="GO" id="GO:0004671">
    <property type="term" value="F:protein C-terminal S-isoprenylcysteine carboxyl O-methyltransferase activity"/>
    <property type="evidence" value="ECO:0007669"/>
    <property type="project" value="UniProtKB-EC"/>
</dbReference>
<feature type="transmembrane region" description="Helical" evidence="5">
    <location>
        <begin position="102"/>
        <end position="121"/>
    </location>
</feature>
<comment type="catalytic activity">
    <reaction evidence="5">
        <text>[protein]-C-terminal S-[(2E,6E)-farnesyl]-L-cysteine + S-adenosyl-L-methionine = [protein]-C-terminal S-[(2E,6E)-farnesyl]-L-cysteine methyl ester + S-adenosyl-L-homocysteine</text>
        <dbReference type="Rhea" id="RHEA:21672"/>
        <dbReference type="Rhea" id="RHEA-COMP:12125"/>
        <dbReference type="Rhea" id="RHEA-COMP:12126"/>
        <dbReference type="ChEBI" id="CHEBI:57856"/>
        <dbReference type="ChEBI" id="CHEBI:59789"/>
        <dbReference type="ChEBI" id="CHEBI:90510"/>
        <dbReference type="ChEBI" id="CHEBI:90511"/>
        <dbReference type="EC" id="2.1.1.100"/>
    </reaction>
</comment>
<evidence type="ECO:0000313" key="7">
    <source>
        <dbReference type="Proteomes" id="UP000886523"/>
    </source>
</evidence>
<evidence type="ECO:0000256" key="5">
    <source>
        <dbReference type="RuleBase" id="RU362022"/>
    </source>
</evidence>
<dbReference type="AlphaFoldDB" id="A0A9P6B4R1"/>
<dbReference type="OrthoDB" id="422086at2759"/>
<reference evidence="6" key="1">
    <citation type="journal article" date="2020" name="Nat. Commun.">
        <title>Large-scale genome sequencing of mycorrhizal fungi provides insights into the early evolution of symbiotic traits.</title>
        <authorList>
            <person name="Miyauchi S."/>
            <person name="Kiss E."/>
            <person name="Kuo A."/>
            <person name="Drula E."/>
            <person name="Kohler A."/>
            <person name="Sanchez-Garcia M."/>
            <person name="Morin E."/>
            <person name="Andreopoulos B."/>
            <person name="Barry K.W."/>
            <person name="Bonito G."/>
            <person name="Buee M."/>
            <person name="Carver A."/>
            <person name="Chen C."/>
            <person name="Cichocki N."/>
            <person name="Clum A."/>
            <person name="Culley D."/>
            <person name="Crous P.W."/>
            <person name="Fauchery L."/>
            <person name="Girlanda M."/>
            <person name="Hayes R.D."/>
            <person name="Keri Z."/>
            <person name="LaButti K."/>
            <person name="Lipzen A."/>
            <person name="Lombard V."/>
            <person name="Magnuson J."/>
            <person name="Maillard F."/>
            <person name="Murat C."/>
            <person name="Nolan M."/>
            <person name="Ohm R.A."/>
            <person name="Pangilinan J."/>
            <person name="Pereira M.F."/>
            <person name="Perotto S."/>
            <person name="Peter M."/>
            <person name="Pfister S."/>
            <person name="Riley R."/>
            <person name="Sitrit Y."/>
            <person name="Stielow J.B."/>
            <person name="Szollosi G."/>
            <person name="Zifcakova L."/>
            <person name="Stursova M."/>
            <person name="Spatafora J.W."/>
            <person name="Tedersoo L."/>
            <person name="Vaario L.M."/>
            <person name="Yamada A."/>
            <person name="Yan M."/>
            <person name="Wang P."/>
            <person name="Xu J."/>
            <person name="Bruns T."/>
            <person name="Baldrian P."/>
            <person name="Vilgalys R."/>
            <person name="Dunand C."/>
            <person name="Henrissat B."/>
            <person name="Grigoriev I.V."/>
            <person name="Hibbett D."/>
            <person name="Nagy L.G."/>
            <person name="Martin F.M."/>
        </authorList>
    </citation>
    <scope>NUCLEOTIDE SEQUENCE</scope>
    <source>
        <strain evidence="6">UP504</strain>
    </source>
</reference>